<sequence>MAIKDAMSIGRVTISVGTRRPSSALGPATSTERRNDLVERLRAVAADYKFISKPKQTGHMTTFTFTLSRLARTTGPEPRALKRLRDVLADAAATLPITELEVNWAPCHPGDHSHESTGAASAVVRRLELHSVRHLRVRSLIALGPLPQLRTITVTDLNGKSEIQSQATWWSRKRTLIRICMREDEEPCRTHCTCWDDITAGDFLYKAGSTRWKRSRKARDALASNRRGARARLLPALNVFAAADYARALPPELWAMVWGHLGDSLSAAQVARAVELGWGDGAATLSRRAAAFEKFDGDEFRAAFDQWLMAEGF</sequence>
<protein>
    <submittedName>
        <fullName evidence="1">Uncharacterized protein</fullName>
    </submittedName>
</protein>
<dbReference type="RefSeq" id="XP_069212348.1">
    <property type="nucleotide sequence ID" value="XM_069348804.1"/>
</dbReference>
<organism evidence="1 2">
    <name type="scientific">Vanrija albida</name>
    <dbReference type="NCBI Taxonomy" id="181172"/>
    <lineage>
        <taxon>Eukaryota</taxon>
        <taxon>Fungi</taxon>
        <taxon>Dikarya</taxon>
        <taxon>Basidiomycota</taxon>
        <taxon>Agaricomycotina</taxon>
        <taxon>Tremellomycetes</taxon>
        <taxon>Trichosporonales</taxon>
        <taxon>Trichosporonaceae</taxon>
        <taxon>Vanrija</taxon>
    </lineage>
</organism>
<keyword evidence="2" id="KW-1185">Reference proteome</keyword>
<evidence type="ECO:0000313" key="2">
    <source>
        <dbReference type="Proteomes" id="UP001565368"/>
    </source>
</evidence>
<comment type="caution">
    <text evidence="1">The sequence shown here is derived from an EMBL/GenBank/DDBJ whole genome shotgun (WGS) entry which is preliminary data.</text>
</comment>
<dbReference type="GeneID" id="95981192"/>
<proteinExistence type="predicted"/>
<reference evidence="1 2" key="1">
    <citation type="submission" date="2023-08" db="EMBL/GenBank/DDBJ databases">
        <title>Annotated Genome Sequence of Vanrija albida AlHP1.</title>
        <authorList>
            <person name="Herzog R."/>
        </authorList>
    </citation>
    <scope>NUCLEOTIDE SEQUENCE [LARGE SCALE GENOMIC DNA]</scope>
    <source>
        <strain evidence="1 2">AlHP1</strain>
    </source>
</reference>
<gene>
    <name evidence="1" type="ORF">Q8F55_000149</name>
</gene>
<dbReference type="EMBL" id="JBBXJM010000001">
    <property type="protein sequence ID" value="KAL1412404.1"/>
    <property type="molecule type" value="Genomic_DNA"/>
</dbReference>
<name>A0ABR3QCG0_9TREE</name>
<evidence type="ECO:0000313" key="1">
    <source>
        <dbReference type="EMBL" id="KAL1412404.1"/>
    </source>
</evidence>
<accession>A0ABR3QCG0</accession>
<dbReference type="Proteomes" id="UP001565368">
    <property type="component" value="Unassembled WGS sequence"/>
</dbReference>